<comment type="subcellular location">
    <subcellularLocation>
        <location evidence="1">Cell membrane</location>
        <topology evidence="1">Multi-pass membrane protein</topology>
    </subcellularLocation>
</comment>
<dbReference type="InterPro" id="IPR002898">
    <property type="entry name" value="MotA_ExbB_proton_chnl"/>
</dbReference>
<dbReference type="PANTHER" id="PTHR30625:SF11">
    <property type="entry name" value="MOTA_TOLQ_EXBB PROTON CHANNEL DOMAIN-CONTAINING PROTEIN"/>
    <property type="match status" value="1"/>
</dbReference>
<feature type="compositionally biased region" description="Basic and acidic residues" evidence="8">
    <location>
        <begin position="48"/>
        <end position="60"/>
    </location>
</feature>
<gene>
    <name evidence="11" type="ORF">HAHE_16690</name>
</gene>
<evidence type="ECO:0000313" key="12">
    <source>
        <dbReference type="Proteomes" id="UP001374893"/>
    </source>
</evidence>
<dbReference type="EMBL" id="AP024702">
    <property type="protein sequence ID" value="BCX47761.1"/>
    <property type="molecule type" value="Genomic_DNA"/>
</dbReference>
<keyword evidence="3" id="KW-1003">Cell membrane</keyword>
<keyword evidence="6 9" id="KW-1133">Transmembrane helix</keyword>
<feature type="transmembrane region" description="Helical" evidence="9">
    <location>
        <begin position="99"/>
        <end position="118"/>
    </location>
</feature>
<feature type="domain" description="MotA/TolQ/ExbB proton channel" evidence="10">
    <location>
        <begin position="171"/>
        <end position="285"/>
    </location>
</feature>
<keyword evidence="4 9" id="KW-0812">Transmembrane</keyword>
<comment type="similarity">
    <text evidence="2">Belongs to the ExbB/TolQ family.</text>
</comment>
<feature type="transmembrane region" description="Helical" evidence="9">
    <location>
        <begin position="68"/>
        <end position="87"/>
    </location>
</feature>
<accession>A0ABM7RCI0</accession>
<protein>
    <submittedName>
        <fullName evidence="11">MotA/TolQ/exbB proton channel</fullName>
    </submittedName>
</protein>
<evidence type="ECO:0000256" key="7">
    <source>
        <dbReference type="ARBA" id="ARBA00023136"/>
    </source>
</evidence>
<organism evidence="11 12">
    <name type="scientific">Haloferula helveola</name>
    <dbReference type="NCBI Taxonomy" id="490095"/>
    <lineage>
        <taxon>Bacteria</taxon>
        <taxon>Pseudomonadati</taxon>
        <taxon>Verrucomicrobiota</taxon>
        <taxon>Verrucomicrobiia</taxon>
        <taxon>Verrucomicrobiales</taxon>
        <taxon>Verrucomicrobiaceae</taxon>
        <taxon>Haloferula</taxon>
    </lineage>
</organism>
<keyword evidence="12" id="KW-1185">Reference proteome</keyword>
<sequence length="430" mass="47641">MLISCPHCNTGLDVAPEHIGQTVQCPACQGRLTISADNASQQPGDTPSHPEREGWPEKDHANPNFAKSLGIGVGCTVVFLALMIPFRDTRFGGIFLDRGWVNYAETFLFFWGLTILFMKAQMNKRQERAALLDLFPQRLGREINRETVSDFIDNIYKVPLSLRDSLIVNRIRKALELFEARPNNTEVATFLNTQSEVDANRSSGSYALIKVFLWAIPILGFIGTVMGLSTAVGSLAMGDNADPEALKQSINSLTGGLGLAFDTTLLGLILSILMSFPMAAVQKKEDETLTIIDAFCNEKVLPKLNDSKHAGTDKLLEKAESIPQLVSSLARAHETFLENLNDSTIQLKESGEILRKGLDAHRETVESSFTEAVKKLSDTSSEIFIRSDRELNRTFENIANGIDLMNQALRDLGQKQIPNEGKKRKGLFRR</sequence>
<dbReference type="PANTHER" id="PTHR30625">
    <property type="entry name" value="PROTEIN TOLQ"/>
    <property type="match status" value="1"/>
</dbReference>
<keyword evidence="7 9" id="KW-0472">Membrane</keyword>
<feature type="transmembrane region" description="Helical" evidence="9">
    <location>
        <begin position="257"/>
        <end position="276"/>
    </location>
</feature>
<keyword evidence="5" id="KW-0283">Flagellar rotation</keyword>
<evidence type="ECO:0000313" key="11">
    <source>
        <dbReference type="EMBL" id="BCX47761.1"/>
    </source>
</evidence>
<dbReference type="Proteomes" id="UP001374893">
    <property type="component" value="Chromosome"/>
</dbReference>
<dbReference type="PROSITE" id="PS01307">
    <property type="entry name" value="MOTA"/>
    <property type="match status" value="1"/>
</dbReference>
<evidence type="ECO:0000256" key="2">
    <source>
        <dbReference type="ARBA" id="ARBA00010442"/>
    </source>
</evidence>
<evidence type="ECO:0000259" key="10">
    <source>
        <dbReference type="Pfam" id="PF01618"/>
    </source>
</evidence>
<evidence type="ECO:0000256" key="9">
    <source>
        <dbReference type="SAM" id="Phobius"/>
    </source>
</evidence>
<reference evidence="11 12" key="1">
    <citation type="submission" date="2021-06" db="EMBL/GenBank/DDBJ databases">
        <title>Complete genome of Haloferula helveola possessing various polysaccharide degrading enzymes.</title>
        <authorList>
            <person name="Takami H."/>
            <person name="Huang C."/>
            <person name="Hamasaki K."/>
        </authorList>
    </citation>
    <scope>NUCLEOTIDE SEQUENCE [LARGE SCALE GENOMIC DNA]</scope>
    <source>
        <strain evidence="11 12">CN-1</strain>
    </source>
</reference>
<evidence type="ECO:0000256" key="3">
    <source>
        <dbReference type="ARBA" id="ARBA00022475"/>
    </source>
</evidence>
<feature type="region of interest" description="Disordered" evidence="8">
    <location>
        <begin position="37"/>
        <end position="60"/>
    </location>
</feature>
<dbReference type="Pfam" id="PF01618">
    <property type="entry name" value="MotA_ExbB"/>
    <property type="match status" value="1"/>
</dbReference>
<evidence type="ECO:0000256" key="1">
    <source>
        <dbReference type="ARBA" id="ARBA00004651"/>
    </source>
</evidence>
<evidence type="ECO:0000256" key="8">
    <source>
        <dbReference type="SAM" id="MobiDB-lite"/>
    </source>
</evidence>
<dbReference type="RefSeq" id="WP_338690132.1">
    <property type="nucleotide sequence ID" value="NZ_AP024702.1"/>
</dbReference>
<proteinExistence type="inferred from homology"/>
<evidence type="ECO:0000256" key="4">
    <source>
        <dbReference type="ARBA" id="ARBA00022692"/>
    </source>
</evidence>
<dbReference type="InterPro" id="IPR000540">
    <property type="entry name" value="Flag_MotA_CS"/>
</dbReference>
<dbReference type="Gene3D" id="2.20.28.160">
    <property type="match status" value="1"/>
</dbReference>
<dbReference type="InterPro" id="IPR050790">
    <property type="entry name" value="ExbB/TolQ_transport"/>
</dbReference>
<feature type="transmembrane region" description="Helical" evidence="9">
    <location>
        <begin position="211"/>
        <end position="237"/>
    </location>
</feature>
<name>A0ABM7RCI0_9BACT</name>
<evidence type="ECO:0000256" key="6">
    <source>
        <dbReference type="ARBA" id="ARBA00022989"/>
    </source>
</evidence>
<evidence type="ECO:0000256" key="5">
    <source>
        <dbReference type="ARBA" id="ARBA00022779"/>
    </source>
</evidence>